<protein>
    <recommendedName>
        <fullName evidence="10">Diadenylate cyclase</fullName>
        <shortName evidence="10">DAC</shortName>
        <ecNumber evidence="10">2.7.7.85</ecNumber>
    </recommendedName>
    <alternativeName>
        <fullName evidence="10">Cyclic-di-AMP synthase</fullName>
        <shortName evidence="10">c-di-AMP synthase</shortName>
    </alternativeName>
</protein>
<keyword evidence="13" id="KW-1185">Reference proteome</keyword>
<dbReference type="NCBIfam" id="TIGR00159">
    <property type="entry name" value="diadenylate cyclase CdaA"/>
    <property type="match status" value="1"/>
</dbReference>
<dbReference type="GO" id="GO:0005524">
    <property type="term" value="F:ATP binding"/>
    <property type="evidence" value="ECO:0007669"/>
    <property type="project" value="UniProtKB-UniRule"/>
</dbReference>
<feature type="transmembrane region" description="Helical" evidence="10">
    <location>
        <begin position="22"/>
        <end position="41"/>
    </location>
</feature>
<dbReference type="GO" id="GO:0106408">
    <property type="term" value="F:diadenylate cyclase activity"/>
    <property type="evidence" value="ECO:0007669"/>
    <property type="project" value="UniProtKB-EC"/>
</dbReference>
<name>A0AAE3AGT0_9FIRM</name>
<keyword evidence="7 10" id="KW-0067">ATP-binding</keyword>
<keyword evidence="6 10" id="KW-0547">Nucleotide-binding</keyword>
<sequence length="297" mass="32891">MNKVFEAIASWWEWMVSIAMNFQFKDAVDIIIVAFLIYGVVKLVRETRAGQLVKGLFLLVILFIISSYFNLVMVSRVLAYFFQFAFVAILIVFQPEIRKALEQVGRNNVGQSIAAVVTGRDRSYDRAQIRKAINAVVDGVGILQQLKMGALIVFERKTKLGDIIETGTQINCEPSGQIVGNIFFNKAPLHDGAMIIRDGMIHAAGCILPLTKNTSVSAELGTRHRAALGVSEESDAVVVVVSEETGQISVAVNGVLARRFTRDTLRDVLEGYLIPQEEASTVRRKFGVLKSKRTVKK</sequence>
<comment type="function">
    <text evidence="10">Catalyzes the condensation of 2 ATP molecules into cyclic di-AMP (c-di-AMP), a second messenger used to regulate differing processes in different bacteria.</text>
</comment>
<dbReference type="AlphaFoldDB" id="A0AAE3AGT0"/>
<dbReference type="InterPro" id="IPR034701">
    <property type="entry name" value="CdaA"/>
</dbReference>
<accession>A0AAE3AGT0</accession>
<evidence type="ECO:0000259" key="11">
    <source>
        <dbReference type="PROSITE" id="PS51794"/>
    </source>
</evidence>
<evidence type="ECO:0000256" key="9">
    <source>
        <dbReference type="ARBA" id="ARBA00023136"/>
    </source>
</evidence>
<evidence type="ECO:0000256" key="1">
    <source>
        <dbReference type="ARBA" id="ARBA00000877"/>
    </source>
</evidence>
<keyword evidence="9 10" id="KW-0472">Membrane</keyword>
<dbReference type="Pfam" id="PF02457">
    <property type="entry name" value="DAC"/>
    <property type="match status" value="1"/>
</dbReference>
<feature type="transmembrane region" description="Helical" evidence="10">
    <location>
        <begin position="53"/>
        <end position="71"/>
    </location>
</feature>
<feature type="domain" description="DAC" evidence="11">
    <location>
        <begin position="94"/>
        <end position="262"/>
    </location>
</feature>
<dbReference type="Proteomes" id="UP001199424">
    <property type="component" value="Unassembled WGS sequence"/>
</dbReference>
<organism evidence="12 13">
    <name type="scientific">Hominenteromicrobium mulieris</name>
    <dbReference type="NCBI Taxonomy" id="2885357"/>
    <lineage>
        <taxon>Bacteria</taxon>
        <taxon>Bacillati</taxon>
        <taxon>Bacillota</taxon>
        <taxon>Clostridia</taxon>
        <taxon>Eubacteriales</taxon>
        <taxon>Oscillospiraceae</taxon>
        <taxon>Hominenteromicrobium</taxon>
    </lineage>
</organism>
<evidence type="ECO:0000256" key="10">
    <source>
        <dbReference type="HAMAP-Rule" id="MF_01499"/>
    </source>
</evidence>
<evidence type="ECO:0000256" key="8">
    <source>
        <dbReference type="ARBA" id="ARBA00022989"/>
    </source>
</evidence>
<dbReference type="FunFam" id="3.40.1700.10:FF:000002">
    <property type="entry name" value="Diadenylate cyclase"/>
    <property type="match status" value="1"/>
</dbReference>
<keyword evidence="3 10" id="KW-0808">Transferase</keyword>
<keyword evidence="5 10" id="KW-0548">Nucleotidyltransferase</keyword>
<gene>
    <name evidence="12" type="primary">cdaA</name>
    <name evidence="10" type="synonym">dacA</name>
    <name evidence="12" type="ORF">LKD31_05745</name>
</gene>
<dbReference type="RefSeq" id="WP_308448985.1">
    <property type="nucleotide sequence ID" value="NZ_JAJEQC010000004.1"/>
</dbReference>
<evidence type="ECO:0000256" key="7">
    <source>
        <dbReference type="ARBA" id="ARBA00022840"/>
    </source>
</evidence>
<comment type="catalytic activity">
    <reaction evidence="1 10">
        <text>2 ATP = 3',3'-c-di-AMP + 2 diphosphate</text>
        <dbReference type="Rhea" id="RHEA:35655"/>
        <dbReference type="ChEBI" id="CHEBI:30616"/>
        <dbReference type="ChEBI" id="CHEBI:33019"/>
        <dbReference type="ChEBI" id="CHEBI:71500"/>
        <dbReference type="EC" id="2.7.7.85"/>
    </reaction>
</comment>
<comment type="caution">
    <text evidence="10">Lacks conserved residue(s) required for the propagation of feature annotation.</text>
</comment>
<evidence type="ECO:0000256" key="3">
    <source>
        <dbReference type="ARBA" id="ARBA00022679"/>
    </source>
</evidence>
<evidence type="ECO:0000256" key="6">
    <source>
        <dbReference type="ARBA" id="ARBA00022741"/>
    </source>
</evidence>
<evidence type="ECO:0000256" key="4">
    <source>
        <dbReference type="ARBA" id="ARBA00022692"/>
    </source>
</evidence>
<dbReference type="PIRSF" id="PIRSF004793">
    <property type="entry name" value="UCP004793"/>
    <property type="match status" value="1"/>
</dbReference>
<evidence type="ECO:0000313" key="12">
    <source>
        <dbReference type="EMBL" id="MCC2136515.1"/>
    </source>
</evidence>
<dbReference type="GO" id="GO:0004016">
    <property type="term" value="F:adenylate cyclase activity"/>
    <property type="evidence" value="ECO:0007669"/>
    <property type="project" value="UniProtKB-UniRule"/>
</dbReference>
<dbReference type="InterPro" id="IPR036888">
    <property type="entry name" value="DNA_integrity_DisA_N_sf"/>
</dbReference>
<comment type="similarity">
    <text evidence="10">Belongs to the adenylate cyclase family. DacA/CdaA subfamily.</text>
</comment>
<dbReference type="Gene3D" id="3.40.1700.10">
    <property type="entry name" value="DNA integrity scanning protein, DisA, N-terminal domain"/>
    <property type="match status" value="1"/>
</dbReference>
<dbReference type="InterPro" id="IPR045585">
    <property type="entry name" value="CdaA_N"/>
</dbReference>
<evidence type="ECO:0000313" key="13">
    <source>
        <dbReference type="Proteomes" id="UP001199424"/>
    </source>
</evidence>
<dbReference type="HAMAP" id="MF_01499">
    <property type="entry name" value="DacA"/>
    <property type="match status" value="1"/>
</dbReference>
<dbReference type="Pfam" id="PF19293">
    <property type="entry name" value="CdaA_N"/>
    <property type="match status" value="1"/>
</dbReference>
<keyword evidence="2 10" id="KW-1003">Cell membrane</keyword>
<dbReference type="InterPro" id="IPR003390">
    <property type="entry name" value="DNA_integrity_scan_DisA_N"/>
</dbReference>
<dbReference type="SUPFAM" id="SSF143597">
    <property type="entry name" value="YojJ-like"/>
    <property type="match status" value="1"/>
</dbReference>
<keyword evidence="4 10" id="KW-0812">Transmembrane</keyword>
<keyword evidence="8 10" id="KW-1133">Transmembrane helix</keyword>
<dbReference type="PANTHER" id="PTHR34185:SF1">
    <property type="entry name" value="DIADENYLATE CYCLASE"/>
    <property type="match status" value="1"/>
</dbReference>
<dbReference type="InterPro" id="IPR050338">
    <property type="entry name" value="DisA"/>
</dbReference>
<dbReference type="EC" id="2.7.7.85" evidence="10"/>
<comment type="caution">
    <text evidence="12">The sequence shown here is derived from an EMBL/GenBank/DDBJ whole genome shotgun (WGS) entry which is preliminary data.</text>
</comment>
<dbReference type="EMBL" id="JAJEQC010000004">
    <property type="protein sequence ID" value="MCC2136515.1"/>
    <property type="molecule type" value="Genomic_DNA"/>
</dbReference>
<reference evidence="12" key="1">
    <citation type="submission" date="2021-10" db="EMBL/GenBank/DDBJ databases">
        <title>Anaerobic single-cell dispensing facilitates the cultivation of human gut bacteria.</title>
        <authorList>
            <person name="Afrizal A."/>
        </authorList>
    </citation>
    <scope>NUCLEOTIDE SEQUENCE</scope>
    <source>
        <strain evidence="12">CLA-AA-H250</strain>
    </source>
</reference>
<proteinExistence type="inferred from homology"/>
<evidence type="ECO:0000256" key="5">
    <source>
        <dbReference type="ARBA" id="ARBA00022695"/>
    </source>
</evidence>
<evidence type="ECO:0000256" key="2">
    <source>
        <dbReference type="ARBA" id="ARBA00022475"/>
    </source>
</evidence>
<dbReference type="PANTHER" id="PTHR34185">
    <property type="entry name" value="DIADENYLATE CYCLASE"/>
    <property type="match status" value="1"/>
</dbReference>
<dbReference type="PROSITE" id="PS51794">
    <property type="entry name" value="DAC"/>
    <property type="match status" value="1"/>
</dbReference>
<dbReference type="InterPro" id="IPR014046">
    <property type="entry name" value="C-di-AMP_synthase"/>
</dbReference>
<comment type="subunit">
    <text evidence="10">Probably a homodimer.</text>
</comment>
<dbReference type="GO" id="GO:0006171">
    <property type="term" value="P:cAMP biosynthetic process"/>
    <property type="evidence" value="ECO:0007669"/>
    <property type="project" value="InterPro"/>
</dbReference>